<sequence>MAQLANNWKGPISVSLIIDKNGFTSLAAYKHLYNCDPLMKKFVTTHIVWRETAENPCDSTFITNNTVKLSSQYSCDIVEYEKISKHSLNIPYPPNTLRNVARYGASTNIHLIADIENSFSKNANYLLNLIANKVTKENVIAIRRFEYDEKERKPETPQILKDMLITEKAYEFHHFLASKSHAIENLDAWLNYSVNPLMRVTIVPITYM</sequence>
<evidence type="ECO:0000313" key="1">
    <source>
        <dbReference type="Proteomes" id="UP000887579"/>
    </source>
</evidence>
<evidence type="ECO:0000313" key="2">
    <source>
        <dbReference type="WBParaSite" id="ES5_v2.g22292.t1"/>
    </source>
</evidence>
<reference evidence="2" key="1">
    <citation type="submission" date="2022-11" db="UniProtKB">
        <authorList>
            <consortium name="WormBaseParasite"/>
        </authorList>
    </citation>
    <scope>IDENTIFICATION</scope>
</reference>
<accession>A0AC34FY80</accession>
<proteinExistence type="predicted"/>
<dbReference type="Proteomes" id="UP000887579">
    <property type="component" value="Unplaced"/>
</dbReference>
<organism evidence="1 2">
    <name type="scientific">Panagrolaimus sp. ES5</name>
    <dbReference type="NCBI Taxonomy" id="591445"/>
    <lineage>
        <taxon>Eukaryota</taxon>
        <taxon>Metazoa</taxon>
        <taxon>Ecdysozoa</taxon>
        <taxon>Nematoda</taxon>
        <taxon>Chromadorea</taxon>
        <taxon>Rhabditida</taxon>
        <taxon>Tylenchina</taxon>
        <taxon>Panagrolaimomorpha</taxon>
        <taxon>Panagrolaimoidea</taxon>
        <taxon>Panagrolaimidae</taxon>
        <taxon>Panagrolaimus</taxon>
    </lineage>
</organism>
<protein>
    <submittedName>
        <fullName evidence="2">Uncharacterized protein</fullName>
    </submittedName>
</protein>
<name>A0AC34FY80_9BILA</name>
<dbReference type="WBParaSite" id="ES5_v2.g22292.t1">
    <property type="protein sequence ID" value="ES5_v2.g22292.t1"/>
    <property type="gene ID" value="ES5_v2.g22292"/>
</dbReference>